<feature type="compositionally biased region" description="Polar residues" evidence="8">
    <location>
        <begin position="1103"/>
        <end position="1112"/>
    </location>
</feature>
<dbReference type="GO" id="GO:0005829">
    <property type="term" value="C:cytosol"/>
    <property type="evidence" value="ECO:0007669"/>
    <property type="project" value="UniProtKB-SubCell"/>
</dbReference>
<feature type="region of interest" description="Disordered" evidence="8">
    <location>
        <begin position="1128"/>
        <end position="1161"/>
    </location>
</feature>
<dbReference type="InParanoid" id="A0A667XAY3"/>
<keyword evidence="11" id="KW-1185">Reference proteome</keyword>
<dbReference type="RefSeq" id="XP_029920330.1">
    <property type="nucleotide sequence ID" value="XM_030064470.1"/>
</dbReference>
<keyword evidence="6" id="KW-0744">Spermatogenesis</keyword>
<reference evidence="10" key="1">
    <citation type="submission" date="2019-06" db="EMBL/GenBank/DDBJ databases">
        <authorList>
            <consortium name="Wellcome Sanger Institute Data Sharing"/>
        </authorList>
    </citation>
    <scope>NUCLEOTIDE SEQUENCE [LARGE SCALE GENOMIC DNA]</scope>
</reference>
<dbReference type="GO" id="GO:0030154">
    <property type="term" value="P:cell differentiation"/>
    <property type="evidence" value="ECO:0007669"/>
    <property type="project" value="UniProtKB-KW"/>
</dbReference>
<dbReference type="CTD" id="375337"/>
<evidence type="ECO:0000313" key="10">
    <source>
        <dbReference type="Ensembl" id="ENSMMDP00005011163.1"/>
    </source>
</evidence>
<feature type="region of interest" description="Disordered" evidence="8">
    <location>
        <begin position="392"/>
        <end position="419"/>
    </location>
</feature>
<feature type="compositionally biased region" description="Low complexity" evidence="8">
    <location>
        <begin position="732"/>
        <end position="743"/>
    </location>
</feature>
<feature type="compositionally biased region" description="Polar residues" evidence="8">
    <location>
        <begin position="857"/>
        <end position="866"/>
    </location>
</feature>
<protein>
    <recommendedName>
        <fullName evidence="3">Protein TOPAZ1</fullName>
    </recommendedName>
    <alternativeName>
        <fullName evidence="7">Testis- and ovary-specific PAZ domain-containing protein 1</fullName>
    </alternativeName>
</protein>
<feature type="compositionally biased region" description="Polar residues" evidence="8">
    <location>
        <begin position="993"/>
        <end position="1004"/>
    </location>
</feature>
<dbReference type="InterPro" id="IPR038952">
    <property type="entry name" value="TOPAZ1"/>
</dbReference>
<feature type="region of interest" description="Disordered" evidence="8">
    <location>
        <begin position="81"/>
        <end position="119"/>
    </location>
</feature>
<feature type="region of interest" description="Disordered" evidence="8">
    <location>
        <begin position="654"/>
        <end position="690"/>
    </location>
</feature>
<evidence type="ECO:0000256" key="7">
    <source>
        <dbReference type="ARBA" id="ARBA00031943"/>
    </source>
</evidence>
<feature type="compositionally biased region" description="Low complexity" evidence="8">
    <location>
        <begin position="676"/>
        <end position="686"/>
    </location>
</feature>
<evidence type="ECO:0000256" key="2">
    <source>
        <dbReference type="ARBA" id="ARBA00004514"/>
    </source>
</evidence>
<evidence type="ECO:0000256" key="3">
    <source>
        <dbReference type="ARBA" id="ARBA00016464"/>
    </source>
</evidence>
<evidence type="ECO:0000259" key="9">
    <source>
        <dbReference type="Pfam" id="PF14669"/>
    </source>
</evidence>
<feature type="region of interest" description="Disordered" evidence="8">
    <location>
        <begin position="993"/>
        <end position="1045"/>
    </location>
</feature>
<gene>
    <name evidence="10" type="primary">topaz1</name>
</gene>
<evidence type="ECO:0000256" key="1">
    <source>
        <dbReference type="ARBA" id="ARBA00002132"/>
    </source>
</evidence>
<feature type="compositionally biased region" description="Polar residues" evidence="8">
    <location>
        <begin position="1372"/>
        <end position="1391"/>
    </location>
</feature>
<sequence>MFPASGRVKLNRATLKDVIGLQLVPRRRRVSKALTTADLPATPQKTQDRQRLMENPVSIPGEFVRPCSSDQMVPETVTDTYVGAPKSGPSFSQTDGEGTRLPERSSPCKRTGIDLDTKHEGPYTREINRKRNVCPKPAGLTGSEQSVRRALIASSYGLCGHCEKNTSLWMNLGKEGPESTSPGLKQLVPPCKTKKANTVIQTPICKTPAKIITWIGKNPMVKLCDVVQKCDVCCHKCGYVLPDVLKTKVVHCFKQDLNAEVRFRPRCSGYDKHRGGESTVAKSSDSCHSFGSDKNSSQPQSLTELQKKYTKENPTAETFINHANHCPYLDVWTTEASANCSASLSLGECTSKGQCMLDRDIEEDPVAESDVVAPERRKVKRLRLGDSIRDGILQSSPSLESSTQNELTETHVGDKRKESSMAVNSQLCLDLSTGSMHVNKSAQEESGDQNGDPGKDDAAQNSSELVSQKNGVGHHSNNTDQLEQFSCQRARVYFRRIYFSCARTDMPWPFPHKGLTNQMPAGSDACLTEPVPQFPKYCTDAAVNQNQDSVYSLDRRTTGMLSSVASGSSSGTNQWISSHKKYERGKDVRWGREEDVGLIVSEKNGEGLGNQCLYSSDSIKPQHAFLFQEGEKPQSVSLPSDVAVFCPLREQREPGTGRVLVPSTPSDGSETDKQLSASSTSTPSPARLGDWQMASSFTPMLSSFTLDDSDTRSTTPSSLPNSFPQSHENGAVSVHTSHTSSSSPKHLVETSLLCYKTHMTSPRYTQCCTPPPNSESFHSCASSLILSQEEQETEEYTLTESSLKPEQHCQPSPSDSDLADVFGKESPSLISSTERWLEIGLNVFIPPPVLSPIASPQRHSSTNLLPQTHEEDKEQSQHKLLSGNQMPKMATAVTGTRGWSVVHENIEDCKDGGLQTHEELTNGDLEQVDPDFKMKESLTTYGLKEPQSRFSNDEDAGDCNEEIDQDYPEDVEQGNRNSEVSSNPKIQATLNTAVLTEPHSSPSSDGDDRSYDDEAQSQTSGGGGCSPETSVSEREEAEAADDDDKAHLLDEFTAYEQDILLVDVIQDDPDLFGNVPKQSLLRLGPTRVSEAPHASAVGDVRAPSSSLQTEQRSGTVAAELLVHIEAEESNKRPWRPQSGSSPLQMHSTDWPPTNNQTKTMEKEDANNNDVKDDFERSQAIQTVGPLHNTIPQLMSFGSGPWIKNPSNMTDWRRQKSSAYCRLYFSETLSCTFKICRFQHVPIEGDEKFCIETVTRFTQNPLCLPKAGAVFTGYYQNNPPGVYFSMPVLISLLWALLKAGLLPTLFSVLNASVAHRIMPGPEFLLALFNFVRERGLMGFVPELMQLTAKMTDAGLVLSSDYAELQKTQESHQKNPLNASTQMSDNHKLSPSTSVPFPETLNLAHAIVEIELCTKQEDWRRMGVVFRSICQSNQVPNKLELISGRIAVALLSETKNKLSLPFAAFAEMVYQDEGENSLIRSYLGRIGVSLMLRYHKTHQWAKGQKVVEVLSKSKVSYSKLKGLFGNEDGASRCCLVTMATELFLLNGSVEGALNTLRENEWFIRSPLWPSNPDDLEKRCHVLMRLAEKTSQRDTLEVLSNLPGLKEPSDLVDPSKYSPQFNSHLQACVERQTLSVASDTVDFMLSKKLAVEPSLLQTLLHKLGKLNLWLRAREVFKHALCGGYYPGVSAPPGLLALTVPCRLGEIEMALTFEMFIMVNATVILNTTEATSCLSVTLTRTQNCERKYLSAGSRLLSAACLPQPRLSVRYTAVNSSQEQVFILDASSARRWLRHNHLWASEVWSHSSKQ</sequence>
<keyword evidence="5" id="KW-0221">Differentiation</keyword>
<feature type="domain" description="Protein TOPAZ1" evidence="9">
    <location>
        <begin position="1408"/>
        <end position="1581"/>
    </location>
</feature>
<dbReference type="GO" id="GO:0048137">
    <property type="term" value="P:spermatocyte division"/>
    <property type="evidence" value="ECO:0007669"/>
    <property type="project" value="TreeGrafter"/>
</dbReference>
<dbReference type="Ensembl" id="ENSMMDT00005011503.1">
    <property type="protein sequence ID" value="ENSMMDP00005011163.1"/>
    <property type="gene ID" value="ENSMMDG00005006030.1"/>
</dbReference>
<feature type="region of interest" description="Disordered" evidence="8">
    <location>
        <begin position="702"/>
        <end position="744"/>
    </location>
</feature>
<name>A0A667XAY3_9TELE</name>
<feature type="region of interest" description="Disordered" evidence="8">
    <location>
        <begin position="281"/>
        <end position="302"/>
    </location>
</feature>
<dbReference type="OrthoDB" id="8859650at2759"/>
<reference evidence="10" key="2">
    <citation type="submission" date="2025-08" db="UniProtKB">
        <authorList>
            <consortium name="Ensembl"/>
        </authorList>
    </citation>
    <scope>IDENTIFICATION</scope>
</reference>
<feature type="region of interest" description="Disordered" evidence="8">
    <location>
        <begin position="1091"/>
        <end position="1112"/>
    </location>
</feature>
<organism evidence="10 11">
    <name type="scientific">Myripristis murdjan</name>
    <name type="common">pinecone soldierfish</name>
    <dbReference type="NCBI Taxonomy" id="586833"/>
    <lineage>
        <taxon>Eukaryota</taxon>
        <taxon>Metazoa</taxon>
        <taxon>Chordata</taxon>
        <taxon>Craniata</taxon>
        <taxon>Vertebrata</taxon>
        <taxon>Euteleostomi</taxon>
        <taxon>Actinopterygii</taxon>
        <taxon>Neopterygii</taxon>
        <taxon>Teleostei</taxon>
        <taxon>Neoteleostei</taxon>
        <taxon>Acanthomorphata</taxon>
        <taxon>Holocentriformes</taxon>
        <taxon>Holocentridae</taxon>
        <taxon>Myripristis</taxon>
    </lineage>
</organism>
<feature type="region of interest" description="Disordered" evidence="8">
    <location>
        <begin position="943"/>
        <end position="962"/>
    </location>
</feature>
<feature type="region of interest" description="Disordered" evidence="8">
    <location>
        <begin position="788"/>
        <end position="816"/>
    </location>
</feature>
<dbReference type="Pfam" id="PF14669">
    <property type="entry name" value="Asp_Glu_race_2"/>
    <property type="match status" value="1"/>
</dbReference>
<feature type="compositionally biased region" description="Acidic residues" evidence="8">
    <location>
        <begin position="953"/>
        <end position="962"/>
    </location>
</feature>
<evidence type="ECO:0000256" key="6">
    <source>
        <dbReference type="ARBA" id="ARBA00022871"/>
    </source>
</evidence>
<feature type="compositionally biased region" description="Low complexity" evidence="8">
    <location>
        <begin position="702"/>
        <end position="719"/>
    </location>
</feature>
<dbReference type="Proteomes" id="UP000472263">
    <property type="component" value="Chromosome 11"/>
</dbReference>
<evidence type="ECO:0000256" key="4">
    <source>
        <dbReference type="ARBA" id="ARBA00022490"/>
    </source>
</evidence>
<dbReference type="PANTHER" id="PTHR35671">
    <property type="entry name" value="PROTEIN TOPAZ1"/>
    <property type="match status" value="1"/>
</dbReference>
<feature type="compositionally biased region" description="Polar residues" evidence="8">
    <location>
        <begin position="393"/>
        <end position="407"/>
    </location>
</feature>
<proteinExistence type="predicted"/>
<keyword evidence="4" id="KW-0963">Cytoplasm</keyword>
<feature type="compositionally biased region" description="Polar residues" evidence="8">
    <location>
        <begin position="459"/>
        <end position="479"/>
    </location>
</feature>
<comment type="function">
    <text evidence="1">Important for normal spermatogenesis and male fertility. Specifically required for progression to the post-meiotic stages of spermatocyte development. Seems to be necessary for normal expression levels of a number of testis-expressed gene transcripts, although its role in this process is unclear.</text>
</comment>
<evidence type="ECO:0000256" key="5">
    <source>
        <dbReference type="ARBA" id="ARBA00022782"/>
    </source>
</evidence>
<dbReference type="InterPro" id="IPR029435">
    <property type="entry name" value="TOPAZ1_dom"/>
</dbReference>
<evidence type="ECO:0000256" key="8">
    <source>
        <dbReference type="SAM" id="MobiDB-lite"/>
    </source>
</evidence>
<feature type="region of interest" description="Disordered" evidence="8">
    <location>
        <begin position="439"/>
        <end position="479"/>
    </location>
</feature>
<comment type="subcellular location">
    <subcellularLocation>
        <location evidence="2">Cytoplasm</location>
        <location evidence="2">Cytosol</location>
    </subcellularLocation>
</comment>
<reference evidence="10" key="3">
    <citation type="submission" date="2025-09" db="UniProtKB">
        <authorList>
            <consortium name="Ensembl"/>
        </authorList>
    </citation>
    <scope>IDENTIFICATION</scope>
</reference>
<dbReference type="FunCoup" id="A0A667XAY3">
    <property type="interactions" value="1"/>
</dbReference>
<feature type="region of interest" description="Disordered" evidence="8">
    <location>
        <begin position="854"/>
        <end position="877"/>
    </location>
</feature>
<feature type="compositionally biased region" description="Polar residues" evidence="8">
    <location>
        <begin position="1137"/>
        <end position="1158"/>
    </location>
</feature>
<feature type="region of interest" description="Disordered" evidence="8">
    <location>
        <begin position="1367"/>
        <end position="1391"/>
    </location>
</feature>
<evidence type="ECO:0000313" key="11">
    <source>
        <dbReference type="Proteomes" id="UP000472263"/>
    </source>
</evidence>
<feature type="compositionally biased region" description="Basic and acidic residues" evidence="8">
    <location>
        <begin position="868"/>
        <end position="877"/>
    </location>
</feature>
<accession>A0A667XAY3</accession>
<dbReference type="GeneID" id="115368388"/>
<dbReference type="PANTHER" id="PTHR35671:SF1">
    <property type="entry name" value="PROTEIN TOPAZ1"/>
    <property type="match status" value="1"/>
</dbReference>
<feature type="compositionally biased region" description="Basic and acidic residues" evidence="8">
    <location>
        <begin position="408"/>
        <end position="419"/>
    </location>
</feature>
<dbReference type="GeneTree" id="ENSGT00390000012495"/>